<accession>A0A8B9LUF0</accession>
<protein>
    <recommendedName>
        <fullName evidence="8">D-aspartate oxidase</fullName>
        <ecNumber evidence="7">1.4.3.1</ecNumber>
    </recommendedName>
</protein>
<comment type="similarity">
    <text evidence="3">Belongs to the DAMOX/DASOX family.</text>
</comment>
<name>A0A8B9LUF0_ASTMX</name>
<keyword evidence="4" id="KW-0285">Flavoprotein</keyword>
<dbReference type="GO" id="GO:0071949">
    <property type="term" value="F:FAD binding"/>
    <property type="evidence" value="ECO:0007669"/>
    <property type="project" value="InterPro"/>
</dbReference>
<sequence length="318" mass="35431">VKVAVVGAGVIGLSTAVCIAEGLPFSSVTILSEKFSPDTTGDGAAGILIPEQRWFRDTFDHLRGIIETPEAPEAGVFFSSGCLLYKEVPSDPNPYWANHVFGYRAMSDREMRRFPNHKFGQNFLSFRHYYIFGHSLPIFYIDWVVECCQFGFSKKVTDLQQLVNSYDVIVNCSGLGSRLLVGDEGVYPVRGQILKVHAPWVKNFIGGGDGGGRAYIYPGIDYITVGGTRQVDDWRLEVDMKDTEGIMERCCQLEPSLRKAQVLEEWVGLRPGRRNPRVESEWLQAGQRRVILVHNHGHDGCGGAGEEDVAMSKTQIKL</sequence>
<dbReference type="AlphaFoldDB" id="A0A8B9LUF0"/>
<proteinExistence type="inferred from homology"/>
<dbReference type="Gene3D" id="3.30.9.10">
    <property type="entry name" value="D-Amino Acid Oxidase, subunit A, domain 2"/>
    <property type="match status" value="1"/>
</dbReference>
<evidence type="ECO:0000256" key="7">
    <source>
        <dbReference type="ARBA" id="ARBA00044520"/>
    </source>
</evidence>
<comment type="subcellular location">
    <subcellularLocation>
        <location evidence="2">Peroxisome matrix</location>
    </subcellularLocation>
</comment>
<dbReference type="GO" id="GO:0008445">
    <property type="term" value="F:D-aspartate oxidase activity"/>
    <property type="evidence" value="ECO:0007669"/>
    <property type="project" value="UniProtKB-EC"/>
</dbReference>
<dbReference type="Pfam" id="PF01266">
    <property type="entry name" value="DAO"/>
    <property type="match status" value="1"/>
</dbReference>
<comment type="function">
    <text evidence="9">Selectively catalyzes the oxidative deamination of acidic amino acids. Suppresses the level of D-aspartate in the brain, an amino acid that can act as an agonist for glutamate receptors. Protects the organism from the toxicity of D-amino acids. May also function in the intestine.</text>
</comment>
<dbReference type="PANTHER" id="PTHR11530:SF11">
    <property type="entry name" value="D-ASPARTATE OXIDASE"/>
    <property type="match status" value="1"/>
</dbReference>
<organism evidence="13 14">
    <name type="scientific">Astyanax mexicanus</name>
    <name type="common">Blind cave fish</name>
    <name type="synonym">Astyanax fasciatus mexicanus</name>
    <dbReference type="NCBI Taxonomy" id="7994"/>
    <lineage>
        <taxon>Eukaryota</taxon>
        <taxon>Metazoa</taxon>
        <taxon>Chordata</taxon>
        <taxon>Craniata</taxon>
        <taxon>Vertebrata</taxon>
        <taxon>Euteleostomi</taxon>
        <taxon>Actinopterygii</taxon>
        <taxon>Neopterygii</taxon>
        <taxon>Teleostei</taxon>
        <taxon>Ostariophysi</taxon>
        <taxon>Characiformes</taxon>
        <taxon>Characoidei</taxon>
        <taxon>Acestrorhamphidae</taxon>
        <taxon>Acestrorhamphinae</taxon>
        <taxon>Astyanax</taxon>
    </lineage>
</organism>
<dbReference type="InterPro" id="IPR006076">
    <property type="entry name" value="FAD-dep_OxRdtase"/>
</dbReference>
<evidence type="ECO:0000256" key="6">
    <source>
        <dbReference type="ARBA" id="ARBA00023002"/>
    </source>
</evidence>
<comment type="catalytic activity">
    <reaction evidence="10">
        <text>D-aspartate + O2 + H2O = oxaloacetate + H2O2 + NH4(+)</text>
        <dbReference type="Rhea" id="RHEA:12512"/>
        <dbReference type="ChEBI" id="CHEBI:15377"/>
        <dbReference type="ChEBI" id="CHEBI:15379"/>
        <dbReference type="ChEBI" id="CHEBI:16240"/>
        <dbReference type="ChEBI" id="CHEBI:16452"/>
        <dbReference type="ChEBI" id="CHEBI:28938"/>
        <dbReference type="ChEBI" id="CHEBI:29990"/>
        <dbReference type="EC" id="1.4.3.1"/>
    </reaction>
    <physiologicalReaction direction="left-to-right" evidence="10">
        <dbReference type="Rhea" id="RHEA:12513"/>
    </physiologicalReaction>
</comment>
<evidence type="ECO:0000256" key="3">
    <source>
        <dbReference type="ARBA" id="ARBA00006730"/>
    </source>
</evidence>
<evidence type="ECO:0000256" key="11">
    <source>
        <dbReference type="ARBA" id="ARBA00049882"/>
    </source>
</evidence>
<comment type="catalytic activity">
    <reaction evidence="11">
        <text>D-glutamate + O2 + H2O = 2-oxoglutarate + H2O2 + NH4(+)</text>
        <dbReference type="Rhea" id="RHEA:10028"/>
        <dbReference type="ChEBI" id="CHEBI:15377"/>
        <dbReference type="ChEBI" id="CHEBI:15379"/>
        <dbReference type="ChEBI" id="CHEBI:16240"/>
        <dbReference type="ChEBI" id="CHEBI:16810"/>
        <dbReference type="ChEBI" id="CHEBI:28938"/>
        <dbReference type="ChEBI" id="CHEBI:29986"/>
    </reaction>
    <physiologicalReaction direction="left-to-right" evidence="11">
        <dbReference type="Rhea" id="RHEA:10029"/>
    </physiologicalReaction>
</comment>
<dbReference type="Gene3D" id="3.40.50.720">
    <property type="entry name" value="NAD(P)-binding Rossmann-like Domain"/>
    <property type="match status" value="1"/>
</dbReference>
<dbReference type="GO" id="GO:0005782">
    <property type="term" value="C:peroxisomal matrix"/>
    <property type="evidence" value="ECO:0007669"/>
    <property type="project" value="UniProtKB-SubCell"/>
</dbReference>
<dbReference type="Ensembl" id="ENSAMXT00005061342.1">
    <property type="protein sequence ID" value="ENSAMXP00005056769.1"/>
    <property type="gene ID" value="ENSAMXG00005025155.1"/>
</dbReference>
<dbReference type="PANTHER" id="PTHR11530">
    <property type="entry name" value="D-AMINO ACID OXIDASE"/>
    <property type="match status" value="1"/>
</dbReference>
<comment type="cofactor">
    <cofactor evidence="1">
        <name>FAD</name>
        <dbReference type="ChEBI" id="CHEBI:57692"/>
    </cofactor>
</comment>
<evidence type="ECO:0000256" key="5">
    <source>
        <dbReference type="ARBA" id="ARBA00022827"/>
    </source>
</evidence>
<dbReference type="GO" id="GO:0006533">
    <property type="term" value="P:L-aspartate catabolic process"/>
    <property type="evidence" value="ECO:0007669"/>
    <property type="project" value="TreeGrafter"/>
</dbReference>
<reference evidence="13" key="1">
    <citation type="submission" date="2025-08" db="UniProtKB">
        <authorList>
            <consortium name="Ensembl"/>
        </authorList>
    </citation>
    <scope>IDENTIFICATION</scope>
</reference>
<evidence type="ECO:0000313" key="14">
    <source>
        <dbReference type="Proteomes" id="UP000694621"/>
    </source>
</evidence>
<evidence type="ECO:0000256" key="2">
    <source>
        <dbReference type="ARBA" id="ARBA00004253"/>
    </source>
</evidence>
<keyword evidence="5" id="KW-0274">FAD</keyword>
<dbReference type="SUPFAM" id="SSF51971">
    <property type="entry name" value="Nucleotide-binding domain"/>
    <property type="match status" value="1"/>
</dbReference>
<evidence type="ECO:0000313" key="13">
    <source>
        <dbReference type="Ensembl" id="ENSAMXP00005056769.1"/>
    </source>
</evidence>
<dbReference type="GO" id="GO:0019478">
    <property type="term" value="P:D-amino acid catabolic process"/>
    <property type="evidence" value="ECO:0007669"/>
    <property type="project" value="UniProtKB-ARBA"/>
</dbReference>
<evidence type="ECO:0000256" key="8">
    <source>
        <dbReference type="ARBA" id="ARBA00044541"/>
    </source>
</evidence>
<evidence type="ECO:0000256" key="4">
    <source>
        <dbReference type="ARBA" id="ARBA00022630"/>
    </source>
</evidence>
<evidence type="ECO:0000256" key="1">
    <source>
        <dbReference type="ARBA" id="ARBA00001974"/>
    </source>
</evidence>
<dbReference type="InterPro" id="IPR023209">
    <property type="entry name" value="DAO"/>
</dbReference>
<evidence type="ECO:0000256" key="9">
    <source>
        <dbReference type="ARBA" id="ARBA00046214"/>
    </source>
</evidence>
<feature type="domain" description="FAD dependent oxidoreductase" evidence="12">
    <location>
        <begin position="2"/>
        <end position="300"/>
    </location>
</feature>
<keyword evidence="6" id="KW-0560">Oxidoreductase</keyword>
<evidence type="ECO:0000259" key="12">
    <source>
        <dbReference type="Pfam" id="PF01266"/>
    </source>
</evidence>
<dbReference type="SUPFAM" id="SSF54373">
    <property type="entry name" value="FAD-linked reductases, C-terminal domain"/>
    <property type="match status" value="1"/>
</dbReference>
<dbReference type="EC" id="1.4.3.1" evidence="7"/>
<dbReference type="OrthoDB" id="2015447at2759"/>
<evidence type="ECO:0000256" key="10">
    <source>
        <dbReference type="ARBA" id="ARBA00047522"/>
    </source>
</evidence>
<dbReference type="Proteomes" id="UP000694621">
    <property type="component" value="Unplaced"/>
</dbReference>